<dbReference type="InterPro" id="IPR049326">
    <property type="entry name" value="Rhodopsin_dom_fungi"/>
</dbReference>
<feature type="compositionally biased region" description="Polar residues" evidence="6">
    <location>
        <begin position="291"/>
        <end position="308"/>
    </location>
</feature>
<comment type="subcellular location">
    <subcellularLocation>
        <location evidence="1">Membrane</location>
        <topology evidence="1">Multi-pass membrane protein</topology>
    </subcellularLocation>
</comment>
<feature type="compositionally biased region" description="Basic and acidic residues" evidence="6">
    <location>
        <begin position="375"/>
        <end position="390"/>
    </location>
</feature>
<dbReference type="Proteomes" id="UP000701341">
    <property type="component" value="Unassembled WGS sequence"/>
</dbReference>
<keyword evidence="3 7" id="KW-1133">Transmembrane helix</keyword>
<sequence length="390" mass="44514">MSSQGGGSVHDLIVESWIIYARYKRLKFHLQVEDYLMFLAIVRIDDLQVYPSQSYEANYPTQIFYTAFVVTNIEITNYGSTLYEPGQFETFTAHDIEQRVLGSKIEFASEHCQVCTIYCLKACMLLVYFRITSNLKEHRWVKVSAVYTALGWLATELTLFLNCHPVSGYWTLPPPQRECATYFHFEIIQAVFNISSDIAILLVVLPLLFRTRMPWRTKLPVLVVFSMGIVVILCAIISKIFTFRNIYDTSYQFWYLREASIGVWVTNAPFVWSLARSTLSFLKSTSNRTKTTPQYNLSGPGTSTSRIRGGTESRTSRALTRMYDMEPVGESEESIIEMDGRNKGPYISSGSIDDNVPSTSEWGESSHRNGSPGEQDGHIWKTTEITIEKN</sequence>
<evidence type="ECO:0000256" key="5">
    <source>
        <dbReference type="ARBA" id="ARBA00038359"/>
    </source>
</evidence>
<evidence type="ECO:0000256" key="1">
    <source>
        <dbReference type="ARBA" id="ARBA00004141"/>
    </source>
</evidence>
<dbReference type="Pfam" id="PF20684">
    <property type="entry name" value="Fung_rhodopsin"/>
    <property type="match status" value="1"/>
</dbReference>
<comment type="similarity">
    <text evidence="5">Belongs to the SAT4 family.</text>
</comment>
<evidence type="ECO:0000256" key="4">
    <source>
        <dbReference type="ARBA" id="ARBA00023136"/>
    </source>
</evidence>
<feature type="transmembrane region" description="Helical" evidence="7">
    <location>
        <begin position="187"/>
        <end position="209"/>
    </location>
</feature>
<dbReference type="AlphaFoldDB" id="A0A9P5GS08"/>
<feature type="compositionally biased region" description="Polar residues" evidence="6">
    <location>
        <begin position="348"/>
        <end position="363"/>
    </location>
</feature>
<evidence type="ECO:0000256" key="7">
    <source>
        <dbReference type="SAM" id="Phobius"/>
    </source>
</evidence>
<gene>
    <name evidence="9" type="ORF">PCG10_001922</name>
</gene>
<evidence type="ECO:0000256" key="3">
    <source>
        <dbReference type="ARBA" id="ARBA00022989"/>
    </source>
</evidence>
<feature type="domain" description="Rhodopsin" evidence="8">
    <location>
        <begin position="20"/>
        <end position="275"/>
    </location>
</feature>
<protein>
    <recommendedName>
        <fullName evidence="8">Rhodopsin domain-containing protein</fullName>
    </recommendedName>
</protein>
<evidence type="ECO:0000256" key="2">
    <source>
        <dbReference type="ARBA" id="ARBA00022692"/>
    </source>
</evidence>
<dbReference type="PANTHER" id="PTHR33048">
    <property type="entry name" value="PTH11-LIKE INTEGRAL MEMBRANE PROTEIN (AFU_ORTHOLOGUE AFUA_5G11245)"/>
    <property type="match status" value="1"/>
</dbReference>
<organism evidence="9 10">
    <name type="scientific">Penicillium crustosum</name>
    <name type="common">Blue mold fungus</name>
    <dbReference type="NCBI Taxonomy" id="36656"/>
    <lineage>
        <taxon>Eukaryota</taxon>
        <taxon>Fungi</taxon>
        <taxon>Dikarya</taxon>
        <taxon>Ascomycota</taxon>
        <taxon>Pezizomycotina</taxon>
        <taxon>Eurotiomycetes</taxon>
        <taxon>Eurotiomycetidae</taxon>
        <taxon>Eurotiales</taxon>
        <taxon>Aspergillaceae</taxon>
        <taxon>Penicillium</taxon>
    </lineage>
</organism>
<evidence type="ECO:0000256" key="6">
    <source>
        <dbReference type="SAM" id="MobiDB-lite"/>
    </source>
</evidence>
<dbReference type="PANTHER" id="PTHR33048:SF149">
    <property type="entry name" value="UBID FAMILY DECARBOXYLASE"/>
    <property type="match status" value="1"/>
</dbReference>
<feature type="transmembrane region" description="Helical" evidence="7">
    <location>
        <begin position="261"/>
        <end position="282"/>
    </location>
</feature>
<feature type="region of interest" description="Disordered" evidence="6">
    <location>
        <begin position="291"/>
        <end position="313"/>
    </location>
</feature>
<evidence type="ECO:0000313" key="9">
    <source>
        <dbReference type="EMBL" id="KAF7527988.1"/>
    </source>
</evidence>
<keyword evidence="10" id="KW-1185">Reference proteome</keyword>
<evidence type="ECO:0000259" key="8">
    <source>
        <dbReference type="Pfam" id="PF20684"/>
    </source>
</evidence>
<name>A0A9P5GS08_PENCR</name>
<feature type="region of interest" description="Disordered" evidence="6">
    <location>
        <begin position="344"/>
        <end position="390"/>
    </location>
</feature>
<reference evidence="9" key="1">
    <citation type="submission" date="2020-02" db="EMBL/GenBank/DDBJ databases">
        <authorList>
            <person name="Lichtner F.J."/>
        </authorList>
    </citation>
    <scope>NUCLEOTIDE SEQUENCE</scope>
    <source>
        <strain evidence="9">G10</strain>
    </source>
</reference>
<proteinExistence type="inferred from homology"/>
<dbReference type="GO" id="GO:0016020">
    <property type="term" value="C:membrane"/>
    <property type="evidence" value="ECO:0007669"/>
    <property type="project" value="UniProtKB-SubCell"/>
</dbReference>
<keyword evidence="2 7" id="KW-0812">Transmembrane</keyword>
<dbReference type="InterPro" id="IPR052337">
    <property type="entry name" value="SAT4-like"/>
</dbReference>
<accession>A0A9P5GS08</accession>
<dbReference type="EMBL" id="JAAOZQ010000013">
    <property type="protein sequence ID" value="KAF7527988.1"/>
    <property type="molecule type" value="Genomic_DNA"/>
</dbReference>
<feature type="transmembrane region" description="Helical" evidence="7">
    <location>
        <begin position="221"/>
        <end position="241"/>
    </location>
</feature>
<comment type="caution">
    <text evidence="9">The sequence shown here is derived from an EMBL/GenBank/DDBJ whole genome shotgun (WGS) entry which is preliminary data.</text>
</comment>
<keyword evidence="4 7" id="KW-0472">Membrane</keyword>
<evidence type="ECO:0000313" key="10">
    <source>
        <dbReference type="Proteomes" id="UP000701341"/>
    </source>
</evidence>